<dbReference type="Pfam" id="PF00201">
    <property type="entry name" value="UDPGT"/>
    <property type="match status" value="1"/>
</dbReference>
<dbReference type="InterPro" id="IPR002213">
    <property type="entry name" value="UDP_glucos_trans"/>
</dbReference>
<dbReference type="Proteomes" id="UP000326396">
    <property type="component" value="Linkage Group LG11"/>
</dbReference>
<name>A0A5N6PRZ3_9ASTR</name>
<keyword evidence="1" id="KW-0808">Transferase</keyword>
<dbReference type="SUPFAM" id="SSF53756">
    <property type="entry name" value="UDP-Glycosyltransferase/glycogen phosphorylase"/>
    <property type="match status" value="1"/>
</dbReference>
<dbReference type="PANTHER" id="PTHR48045">
    <property type="entry name" value="UDP-GLYCOSYLTRANSFERASE 72B1"/>
    <property type="match status" value="1"/>
</dbReference>
<keyword evidence="3" id="KW-1185">Reference proteome</keyword>
<evidence type="ECO:0000313" key="2">
    <source>
        <dbReference type="EMBL" id="KAD6795965.1"/>
    </source>
</evidence>
<dbReference type="PANTHER" id="PTHR48045:SF21">
    <property type="entry name" value="UDP-GLYCOSYLTRANSFERASE 83A1"/>
    <property type="match status" value="1"/>
</dbReference>
<accession>A0A5N6PRZ3</accession>
<evidence type="ECO:0000256" key="1">
    <source>
        <dbReference type="ARBA" id="ARBA00022679"/>
    </source>
</evidence>
<dbReference type="Gene3D" id="3.40.50.2000">
    <property type="entry name" value="Glycogen Phosphorylase B"/>
    <property type="match status" value="1"/>
</dbReference>
<proteinExistence type="predicted"/>
<organism evidence="2 3">
    <name type="scientific">Mikania micrantha</name>
    <name type="common">bitter vine</name>
    <dbReference type="NCBI Taxonomy" id="192012"/>
    <lineage>
        <taxon>Eukaryota</taxon>
        <taxon>Viridiplantae</taxon>
        <taxon>Streptophyta</taxon>
        <taxon>Embryophyta</taxon>
        <taxon>Tracheophyta</taxon>
        <taxon>Spermatophyta</taxon>
        <taxon>Magnoliopsida</taxon>
        <taxon>eudicotyledons</taxon>
        <taxon>Gunneridae</taxon>
        <taxon>Pentapetalae</taxon>
        <taxon>asterids</taxon>
        <taxon>campanulids</taxon>
        <taxon>Asterales</taxon>
        <taxon>Asteraceae</taxon>
        <taxon>Asteroideae</taxon>
        <taxon>Heliantheae alliance</taxon>
        <taxon>Eupatorieae</taxon>
        <taxon>Mikania</taxon>
    </lineage>
</organism>
<dbReference type="AlphaFoldDB" id="A0A5N6PRZ3"/>
<reference evidence="2 3" key="1">
    <citation type="submission" date="2019-05" db="EMBL/GenBank/DDBJ databases">
        <title>Mikania micrantha, genome provides insights into the molecular mechanism of rapid growth.</title>
        <authorList>
            <person name="Liu B."/>
        </authorList>
    </citation>
    <scope>NUCLEOTIDE SEQUENCE [LARGE SCALE GENOMIC DNA]</scope>
    <source>
        <strain evidence="2">NLD-2019</strain>
        <tissue evidence="2">Leaf</tissue>
    </source>
</reference>
<dbReference type="OrthoDB" id="5835829at2759"/>
<dbReference type="EMBL" id="SZYD01000003">
    <property type="protein sequence ID" value="KAD6795965.1"/>
    <property type="molecule type" value="Genomic_DNA"/>
</dbReference>
<comment type="caution">
    <text evidence="2">The sequence shown here is derived from an EMBL/GenBank/DDBJ whole genome shotgun (WGS) entry which is preliminary data.</text>
</comment>
<gene>
    <name evidence="2" type="ORF">E3N88_06861</name>
</gene>
<dbReference type="GO" id="GO:0008194">
    <property type="term" value="F:UDP-glycosyltransferase activity"/>
    <property type="evidence" value="ECO:0007669"/>
    <property type="project" value="InterPro"/>
</dbReference>
<sequence length="174" mass="19641">MAIKGSPTKMHGLAAPTQAHRFGGLHRVRLRTEIPRVRERSKGSADCPAGSLIMWVRSHHKGSAKAQKGVSNGVPFLCWPYFAEQYFNKTYICDIWKTCVGLNKDDAGIVTREEIKSKVEELLSNNIIKENALTLQERVINSLQSGNSSNQNFKNFIDWIKEGNNRAHIDETFK</sequence>
<evidence type="ECO:0000313" key="3">
    <source>
        <dbReference type="Proteomes" id="UP000326396"/>
    </source>
</evidence>
<protein>
    <submittedName>
        <fullName evidence="2">Uncharacterized protein</fullName>
    </submittedName>
</protein>